<dbReference type="NCBIfam" id="NF037995">
    <property type="entry name" value="TRAP_S1"/>
    <property type="match status" value="1"/>
</dbReference>
<dbReference type="InterPro" id="IPR018389">
    <property type="entry name" value="DctP_fam"/>
</dbReference>
<dbReference type="Pfam" id="PF03480">
    <property type="entry name" value="DctP"/>
    <property type="match status" value="1"/>
</dbReference>
<organism evidence="3 4">
    <name type="scientific">Azospirillum oleiclasticum</name>
    <dbReference type="NCBI Taxonomy" id="2735135"/>
    <lineage>
        <taxon>Bacteria</taxon>
        <taxon>Pseudomonadati</taxon>
        <taxon>Pseudomonadota</taxon>
        <taxon>Alphaproteobacteria</taxon>
        <taxon>Rhodospirillales</taxon>
        <taxon>Azospirillaceae</taxon>
        <taxon>Azospirillum</taxon>
    </lineage>
</organism>
<dbReference type="EMBL" id="JABFDB010000014">
    <property type="protein sequence ID" value="NYZ22106.1"/>
    <property type="molecule type" value="Genomic_DNA"/>
</dbReference>
<dbReference type="PANTHER" id="PTHR33376:SF15">
    <property type="entry name" value="BLL6794 PROTEIN"/>
    <property type="match status" value="1"/>
</dbReference>
<name>A0ABX2TCM6_9PROT</name>
<feature type="chain" id="PRO_5047308675" evidence="2">
    <location>
        <begin position="24"/>
        <end position="337"/>
    </location>
</feature>
<accession>A0ABX2TCM6</accession>
<dbReference type="SUPFAM" id="SSF53850">
    <property type="entry name" value="Periplasmic binding protein-like II"/>
    <property type="match status" value="1"/>
</dbReference>
<feature type="signal peptide" evidence="2">
    <location>
        <begin position="1"/>
        <end position="23"/>
    </location>
</feature>
<keyword evidence="4" id="KW-1185">Reference proteome</keyword>
<comment type="caution">
    <text evidence="3">The sequence shown here is derived from an EMBL/GenBank/DDBJ whole genome shotgun (WGS) entry which is preliminary data.</text>
</comment>
<gene>
    <name evidence="3" type="ORF">HND93_20520</name>
</gene>
<reference evidence="3 4" key="1">
    <citation type="submission" date="2020-05" db="EMBL/GenBank/DDBJ databases">
        <title>Azospirillum oleiclasticum sp. nov, a nitrogen-fixing and heavy crude oil-emulsifying bacterium isolated from the crude oil of Yumen Oilfield.</title>
        <authorList>
            <person name="Wu D."/>
            <person name="Cai M."/>
            <person name="Zhang X."/>
        </authorList>
    </citation>
    <scope>NUCLEOTIDE SEQUENCE [LARGE SCALE GENOMIC DNA]</scope>
    <source>
        <strain evidence="3 4">ROY-1-1-2</strain>
    </source>
</reference>
<evidence type="ECO:0000256" key="2">
    <source>
        <dbReference type="SAM" id="SignalP"/>
    </source>
</evidence>
<dbReference type="CDD" id="cd13665">
    <property type="entry name" value="PBP2_TRAP_Dctp3_4"/>
    <property type="match status" value="1"/>
</dbReference>
<evidence type="ECO:0000313" key="4">
    <source>
        <dbReference type="Proteomes" id="UP000584642"/>
    </source>
</evidence>
<dbReference type="Gene3D" id="3.40.190.170">
    <property type="entry name" value="Bacterial extracellular solute-binding protein, family 7"/>
    <property type="match status" value="1"/>
</dbReference>
<keyword evidence="1 2" id="KW-0732">Signal</keyword>
<dbReference type="InterPro" id="IPR038404">
    <property type="entry name" value="TRAP_DctP_sf"/>
</dbReference>
<dbReference type="Proteomes" id="UP000584642">
    <property type="component" value="Unassembled WGS sequence"/>
</dbReference>
<evidence type="ECO:0000256" key="1">
    <source>
        <dbReference type="ARBA" id="ARBA00022729"/>
    </source>
</evidence>
<protein>
    <submittedName>
        <fullName evidence="3">TRAP transporter substrate-binding protein</fullName>
    </submittedName>
</protein>
<dbReference type="RefSeq" id="WP_180283869.1">
    <property type="nucleotide sequence ID" value="NZ_JABFDB010000014.1"/>
</dbReference>
<dbReference type="PANTHER" id="PTHR33376">
    <property type="match status" value="1"/>
</dbReference>
<sequence>MRRTLTGMIVGAALALGALPACAETVLRFNNILPATHGQVVDVFKPWAEAVAKATEGRVTVSILPTSLAAPPRMFDLVESGGADIAWGVPSYNTGRFTLTKAIDLPFLGDSAEALSVAYWTVHQDMFAAADEFKGVKVLTVYATGPGTIYTRDAPPETLDGFKGKKFRTGGRTVQEVARLLGAAAVTSPSGEVHEMISRNIVDGAFFTNEAYASYKLNGVVKGQFVIPKGAYNAAVYIIMNQKAWDGLSRRDQDAIMAVSGEALARMGGKAWDKADASAVALMEKQGVRRVVAGGAMLDEIRKRLAPLDDAWIEEAKQKGVDGRKALDRLRELAGGK</sequence>
<evidence type="ECO:0000313" key="3">
    <source>
        <dbReference type="EMBL" id="NYZ22106.1"/>
    </source>
</evidence>
<proteinExistence type="predicted"/>